<evidence type="ECO:0000256" key="6">
    <source>
        <dbReference type="ARBA" id="ARBA00022692"/>
    </source>
</evidence>
<evidence type="ECO:0000256" key="12">
    <source>
        <dbReference type="ARBA" id="ARBA00023170"/>
    </source>
</evidence>
<dbReference type="InterPro" id="IPR032052">
    <property type="entry name" value="Ig_4"/>
</dbReference>
<reference evidence="20 21" key="2">
    <citation type="submission" date="2025-04" db="UniProtKB">
        <authorList>
            <consortium name="RefSeq"/>
        </authorList>
    </citation>
    <scope>IDENTIFICATION</scope>
    <source>
        <tissue evidence="20 21">Blood</tissue>
    </source>
</reference>
<evidence type="ECO:0000256" key="4">
    <source>
        <dbReference type="ARBA" id="ARBA00022475"/>
    </source>
</evidence>
<dbReference type="PANTHER" id="PTHR10570:SF8">
    <property type="entry name" value="T-CELL SURFACE GLYCOPROTEIN CD3 GAMMA CHAIN"/>
    <property type="match status" value="1"/>
</dbReference>
<dbReference type="SMART" id="SM00077">
    <property type="entry name" value="ITAM"/>
    <property type="match status" value="1"/>
</dbReference>
<dbReference type="AlphaFoldDB" id="A0A3Q7R4P8"/>
<keyword evidence="10 17" id="KW-0472">Membrane</keyword>
<evidence type="ECO:0000256" key="1">
    <source>
        <dbReference type="ARBA" id="ARBA00004251"/>
    </source>
</evidence>
<evidence type="ECO:0000256" key="15">
    <source>
        <dbReference type="ARBA" id="ARBA00030773"/>
    </source>
</evidence>
<keyword evidence="12" id="KW-0675">Receptor</keyword>
<dbReference type="InterPro" id="IPR013783">
    <property type="entry name" value="Ig-like_fold"/>
</dbReference>
<keyword evidence="7" id="KW-0391">Immunity</keyword>
<dbReference type="GO" id="GO:0009897">
    <property type="term" value="C:external side of plasma membrane"/>
    <property type="evidence" value="ECO:0007669"/>
    <property type="project" value="TreeGrafter"/>
</dbReference>
<dbReference type="PANTHER" id="PTHR10570">
    <property type="entry name" value="T-CELL SURFACE GLYCOPROTEIN CD3 GAMMA CHAIN / DELTA CHAIN"/>
    <property type="match status" value="1"/>
</dbReference>
<accession>A0A3Q7R4P8</accession>
<keyword evidence="8 17" id="KW-1133">Transmembrane helix</keyword>
<feature type="transmembrane region" description="Helical" evidence="17">
    <location>
        <begin position="144"/>
        <end position="166"/>
    </location>
</feature>
<evidence type="ECO:0000313" key="19">
    <source>
        <dbReference type="Proteomes" id="UP000286641"/>
    </source>
</evidence>
<evidence type="ECO:0000256" key="2">
    <source>
        <dbReference type="ARBA" id="ARBA00011588"/>
    </source>
</evidence>
<keyword evidence="13" id="KW-0325">Glycoprotein</keyword>
<evidence type="ECO:0000256" key="8">
    <source>
        <dbReference type="ARBA" id="ARBA00022989"/>
    </source>
</evidence>
<dbReference type="RefSeq" id="XP_025749503.1">
    <property type="nucleotide sequence ID" value="XM_025893718.1"/>
</dbReference>
<keyword evidence="14" id="KW-0393">Immunoglobulin domain</keyword>
<proteinExistence type="predicted"/>
<keyword evidence="11" id="KW-1015">Disulfide bond</keyword>
<evidence type="ECO:0000259" key="18">
    <source>
        <dbReference type="SMART" id="SM00408"/>
    </source>
</evidence>
<dbReference type="Proteomes" id="UP000286641">
    <property type="component" value="Unplaced"/>
</dbReference>
<keyword evidence="19" id="KW-1185">Reference proteome</keyword>
<evidence type="ECO:0000256" key="13">
    <source>
        <dbReference type="ARBA" id="ARBA00023180"/>
    </source>
</evidence>
<evidence type="ECO:0000256" key="17">
    <source>
        <dbReference type="SAM" id="Phobius"/>
    </source>
</evidence>
<comment type="function">
    <text evidence="16">Part of the TCR-CD3 complex present on T-lymphocyte cell surface that plays an essential role in adaptive immune response. When antigen presenting cells (APCs) activate T-cell receptor (TCR), TCR-mediated signals are transmitted across the cell membrane by the CD3 chains CD3D, CD3E, CD3G and CD3Z. All CD3 chains contain immunoreceptor tyrosine-based activation motifs (ITAMs) in their cytoplasmic domain. Upon TCR engagement, these motifs become phosphorylated by Src family protein tyrosine kinases LCK and FYN, resulting in the activation of downstream signaling pathways. In addition to this role of signal transduction in T-cell activation, CD3G plays an essential role in the dynamic regulation of TCR expression at the cell surface. Indeed, constitutive TCR cycling is dependent on the di-leucine-based (diL) receptor-sorting motif present in CD3G.</text>
</comment>
<dbReference type="SMART" id="SM00408">
    <property type="entry name" value="IGc2"/>
    <property type="match status" value="1"/>
</dbReference>
<feature type="domain" description="Immunoglobulin subtype 2" evidence="18">
    <location>
        <begin position="68"/>
        <end position="123"/>
    </location>
</feature>
<dbReference type="FunFam" id="2.60.40.10:FF:001337">
    <property type="entry name" value="T-cell surface glycoprotein CD3 gamma chain"/>
    <property type="match status" value="1"/>
</dbReference>
<organism evidence="19 20">
    <name type="scientific">Callorhinus ursinus</name>
    <name type="common">Northern fur seal</name>
    <dbReference type="NCBI Taxonomy" id="34884"/>
    <lineage>
        <taxon>Eukaryota</taxon>
        <taxon>Metazoa</taxon>
        <taxon>Chordata</taxon>
        <taxon>Craniata</taxon>
        <taxon>Vertebrata</taxon>
        <taxon>Euteleostomi</taxon>
        <taxon>Mammalia</taxon>
        <taxon>Eutheria</taxon>
        <taxon>Laurasiatheria</taxon>
        <taxon>Carnivora</taxon>
        <taxon>Caniformia</taxon>
        <taxon>Pinnipedia</taxon>
        <taxon>Otariidae</taxon>
        <taxon>Callorhinus</taxon>
    </lineage>
</organism>
<evidence type="ECO:0000256" key="11">
    <source>
        <dbReference type="ARBA" id="ARBA00023157"/>
    </source>
</evidence>
<dbReference type="Gene3D" id="2.60.40.10">
    <property type="entry name" value="Immunoglobulins"/>
    <property type="match status" value="1"/>
</dbReference>
<keyword evidence="9" id="KW-1064">Adaptive immunity</keyword>
<gene>
    <name evidence="20 21" type="primary">CD3G</name>
</gene>
<keyword evidence="5" id="KW-0597">Phosphoprotein</keyword>
<dbReference type="PROSITE" id="PS51055">
    <property type="entry name" value="ITAM_1"/>
    <property type="match status" value="1"/>
</dbReference>
<sequence>MMLGGARLAALRQAGCWKLLSASSGGKAETDMELGKYLAGLILAVTLLQGTTAQKKQEVPVVKVDGYREDGSVFLICDSQDTNVIWFKDGKATTSSHKNKFDLGSSIEDPQGIYQCQGSKNISKPLQVYYRMCQNCIELNVGTVSSFVFAEIISISFLAVGVYFIAGQDGVRQSRASDKQTLLSNDQLYQPLRDRENDQYGHLEGKRLRKN</sequence>
<evidence type="ECO:0000256" key="3">
    <source>
        <dbReference type="ARBA" id="ARBA00018021"/>
    </source>
</evidence>
<protein>
    <recommendedName>
        <fullName evidence="3">T-cell surface glycoprotein CD3 gamma chain</fullName>
    </recommendedName>
    <alternativeName>
        <fullName evidence="15">T-cell receptor T3 gamma chain</fullName>
    </alternativeName>
</protein>
<evidence type="ECO:0000256" key="16">
    <source>
        <dbReference type="ARBA" id="ARBA00045637"/>
    </source>
</evidence>
<dbReference type="InterPro" id="IPR003110">
    <property type="entry name" value="Phos_immunorcpt_sig_ITAM"/>
</dbReference>
<dbReference type="InterPro" id="IPR003598">
    <property type="entry name" value="Ig_sub2"/>
</dbReference>
<name>A0A3Q7R4P8_CALUR</name>
<dbReference type="InterPro" id="IPR036179">
    <property type="entry name" value="Ig-like_dom_sf"/>
</dbReference>
<keyword evidence="6 17" id="KW-0812">Transmembrane</keyword>
<evidence type="ECO:0000256" key="5">
    <source>
        <dbReference type="ARBA" id="ARBA00022553"/>
    </source>
</evidence>
<evidence type="ECO:0000256" key="7">
    <source>
        <dbReference type="ARBA" id="ARBA00022859"/>
    </source>
</evidence>
<dbReference type="RefSeq" id="XP_025749502.1">
    <property type="nucleotide sequence ID" value="XM_025893717.1"/>
</dbReference>
<evidence type="ECO:0000313" key="21">
    <source>
        <dbReference type="RefSeq" id="XP_025749503.1"/>
    </source>
</evidence>
<dbReference type="Pfam" id="PF16680">
    <property type="entry name" value="Ig_4"/>
    <property type="match status" value="1"/>
</dbReference>
<keyword evidence="4" id="KW-1003">Cell membrane</keyword>
<dbReference type="Pfam" id="PF02189">
    <property type="entry name" value="ITAM"/>
    <property type="match status" value="1"/>
</dbReference>
<comment type="subunit">
    <text evidence="2">The TCR-CD3 complex is composed of a CD3D/CD3E and a CD3G/CD3E heterodimers that preferentially associate with TCRalpha and TCRbeta, respectively, to form TCRalpha/CD3E/CD3G and TCRbeta/CD3G/CD3E trimers. In turn, the hexamer interacts with CD3Z homodimer to form the TCR-CD3 complex. Alternatively, TCRalpha and TCRbeta can be replaced by TCRgamma and TCRdelta.</text>
</comment>
<dbReference type="CTD" id="917"/>
<evidence type="ECO:0000256" key="14">
    <source>
        <dbReference type="ARBA" id="ARBA00023319"/>
    </source>
</evidence>
<dbReference type="GO" id="GO:0045059">
    <property type="term" value="P:positive thymic T cell selection"/>
    <property type="evidence" value="ECO:0007669"/>
    <property type="project" value="TreeGrafter"/>
</dbReference>
<dbReference type="GO" id="GO:0004888">
    <property type="term" value="F:transmembrane signaling receptor activity"/>
    <property type="evidence" value="ECO:0007669"/>
    <property type="project" value="InterPro"/>
</dbReference>
<reference key="1">
    <citation type="submission" date="2019-01" db="UniProtKB">
        <authorList>
            <consortium name="RefSeq"/>
        </authorList>
    </citation>
    <scope>IDENTIFICATION</scope>
</reference>
<dbReference type="SUPFAM" id="SSF48726">
    <property type="entry name" value="Immunoglobulin"/>
    <property type="match status" value="1"/>
</dbReference>
<evidence type="ECO:0000256" key="9">
    <source>
        <dbReference type="ARBA" id="ARBA00023130"/>
    </source>
</evidence>
<comment type="subcellular location">
    <subcellularLocation>
        <location evidence="1">Cell membrane</location>
        <topology evidence="1">Single-pass type I membrane protein</topology>
    </subcellularLocation>
</comment>
<dbReference type="GO" id="GO:0002250">
    <property type="term" value="P:adaptive immune response"/>
    <property type="evidence" value="ECO:0007669"/>
    <property type="project" value="UniProtKB-KW"/>
</dbReference>
<dbReference type="GO" id="GO:0007166">
    <property type="term" value="P:cell surface receptor signaling pathway"/>
    <property type="evidence" value="ECO:0007669"/>
    <property type="project" value="InterPro"/>
</dbReference>
<dbReference type="InterPro" id="IPR015484">
    <property type="entry name" value="CD3_esu/gsu/dsu"/>
</dbReference>
<evidence type="ECO:0000313" key="20">
    <source>
        <dbReference type="RefSeq" id="XP_025749502.1"/>
    </source>
</evidence>
<evidence type="ECO:0000256" key="10">
    <source>
        <dbReference type="ARBA" id="ARBA00023136"/>
    </source>
</evidence>
<dbReference type="GO" id="GO:0042105">
    <property type="term" value="C:alpha-beta T cell receptor complex"/>
    <property type="evidence" value="ECO:0007669"/>
    <property type="project" value="TreeGrafter"/>
</dbReference>